<dbReference type="InterPro" id="IPR011990">
    <property type="entry name" value="TPR-like_helical_dom_sf"/>
</dbReference>
<feature type="repeat" description="TPR" evidence="1">
    <location>
        <begin position="431"/>
        <end position="464"/>
    </location>
</feature>
<protein>
    <submittedName>
        <fullName evidence="3">Intraflagellar transport protein 88</fullName>
    </submittedName>
</protein>
<dbReference type="PROSITE" id="PS50005">
    <property type="entry name" value="TPR"/>
    <property type="match status" value="6"/>
</dbReference>
<comment type="caution">
    <text evidence="3">The sequence shown here is derived from an EMBL/GenBank/DDBJ whole genome shotgun (WGS) entry which is preliminary data.</text>
</comment>
<accession>A0ABR2JCM0</accession>
<keyword evidence="1" id="KW-0802">TPR repeat</keyword>
<sequence>MSRRLSSSRNRPPTSTRPISSHKPSGYDDEIVKGRKKVISPLEHAADFLSQYCKNNNDNNPKPEYIIKNVKQTIMNIVLDSSKLISENQPQEALMKAKDAKAELDYLQDLIIKNNIDEDDFKTIKYTVIMQLADAFKANQMLDEALHRYQNLTKDSCFSNQQIAYLEIGNIYMSQSKYEDAIKNYQMGINHLQTNKNNRLLARFNHNCGIAQIHKGSYYEALSSFETAMHYKPSIQTAYNLVLCHFVLSSVEQLKEAFIRMLSVKSYTKISDESDILGNQFNIERNEEIRLIMLAARLVASKDEENWQQMHEFVHKQLKMSKYQEAANEFEVSFSLAFLKHRNTNKAIEKLRQIKMKDPQLMELAATNLSFLYYIEQDFENADKYSSIALKYNKYNSNALVNKGNCLFLNGQTNEAIETYTKAIYNDSDCVEAFYNLALTYKSIGSYEDAIDVFEKLHQKIPKSPEILYAISDCYEKIGSISNAIDWMHRLININPTDSKMWSHLGSLWEREGNSKQAFECYIESFKYCPSDIETVSWLGMYFMINNMHEKALFYFKRAMNLTPKDSKYYMIIASCYESLDQKKEALEFYEKANKIDPINKQCIEHLIQLSDELNLTQKTYHYQQIHQELVMKKNNGIIDFEY</sequence>
<dbReference type="PANTHER" id="PTHR44117">
    <property type="entry name" value="INTRAFLAGELLAR TRANSPORT PROTEIN 88 HOMOLOG"/>
    <property type="match status" value="1"/>
</dbReference>
<feature type="repeat" description="TPR" evidence="1">
    <location>
        <begin position="162"/>
        <end position="195"/>
    </location>
</feature>
<proteinExistence type="predicted"/>
<dbReference type="Pfam" id="PF13429">
    <property type="entry name" value="TPR_15"/>
    <property type="match status" value="1"/>
</dbReference>
<evidence type="ECO:0000313" key="4">
    <source>
        <dbReference type="Proteomes" id="UP001470230"/>
    </source>
</evidence>
<evidence type="ECO:0000256" key="1">
    <source>
        <dbReference type="PROSITE-ProRule" id="PRU00339"/>
    </source>
</evidence>
<dbReference type="Proteomes" id="UP001470230">
    <property type="component" value="Unassembled WGS sequence"/>
</dbReference>
<organism evidence="3 4">
    <name type="scientific">Tritrichomonas musculus</name>
    <dbReference type="NCBI Taxonomy" id="1915356"/>
    <lineage>
        <taxon>Eukaryota</taxon>
        <taxon>Metamonada</taxon>
        <taxon>Parabasalia</taxon>
        <taxon>Tritrichomonadida</taxon>
        <taxon>Tritrichomonadidae</taxon>
        <taxon>Tritrichomonas</taxon>
    </lineage>
</organism>
<feature type="repeat" description="TPR" evidence="1">
    <location>
        <begin position="499"/>
        <end position="532"/>
    </location>
</feature>
<keyword evidence="4" id="KW-1185">Reference proteome</keyword>
<dbReference type="PANTHER" id="PTHR44117:SF1">
    <property type="entry name" value="INTRAFLAGELLAR TRANSPORT PROTEIN 88 HOMOLOG"/>
    <property type="match status" value="1"/>
</dbReference>
<feature type="repeat" description="TPR" evidence="1">
    <location>
        <begin position="567"/>
        <end position="600"/>
    </location>
</feature>
<feature type="region of interest" description="Disordered" evidence="2">
    <location>
        <begin position="1"/>
        <end position="30"/>
    </location>
</feature>
<dbReference type="Pfam" id="PF12895">
    <property type="entry name" value="ANAPC3"/>
    <property type="match status" value="1"/>
</dbReference>
<feature type="repeat" description="TPR" evidence="1">
    <location>
        <begin position="533"/>
        <end position="566"/>
    </location>
</feature>
<evidence type="ECO:0000313" key="3">
    <source>
        <dbReference type="EMBL" id="KAK8875641.1"/>
    </source>
</evidence>
<reference evidence="3 4" key="1">
    <citation type="submission" date="2024-04" db="EMBL/GenBank/DDBJ databases">
        <title>Tritrichomonas musculus Genome.</title>
        <authorList>
            <person name="Alves-Ferreira E."/>
            <person name="Grigg M."/>
            <person name="Lorenzi H."/>
            <person name="Galac M."/>
        </authorList>
    </citation>
    <scope>NUCLEOTIDE SEQUENCE [LARGE SCALE GENOMIC DNA]</scope>
    <source>
        <strain evidence="3 4">EAF2021</strain>
    </source>
</reference>
<feature type="compositionally biased region" description="Low complexity" evidence="2">
    <location>
        <begin position="1"/>
        <end position="21"/>
    </location>
</feature>
<dbReference type="Pfam" id="PF13432">
    <property type="entry name" value="TPR_16"/>
    <property type="match status" value="1"/>
</dbReference>
<dbReference type="SUPFAM" id="SSF48452">
    <property type="entry name" value="TPR-like"/>
    <property type="match status" value="2"/>
</dbReference>
<dbReference type="EMBL" id="JAPFFF010000012">
    <property type="protein sequence ID" value="KAK8875641.1"/>
    <property type="molecule type" value="Genomic_DNA"/>
</dbReference>
<gene>
    <name evidence="3" type="ORF">M9Y10_005813</name>
</gene>
<dbReference type="InterPro" id="IPR019734">
    <property type="entry name" value="TPR_rpt"/>
</dbReference>
<feature type="repeat" description="TPR" evidence="1">
    <location>
        <begin position="465"/>
        <end position="498"/>
    </location>
</feature>
<dbReference type="Gene3D" id="1.25.40.10">
    <property type="entry name" value="Tetratricopeptide repeat domain"/>
    <property type="match status" value="2"/>
</dbReference>
<evidence type="ECO:0000256" key="2">
    <source>
        <dbReference type="SAM" id="MobiDB-lite"/>
    </source>
</evidence>
<dbReference type="SMART" id="SM00028">
    <property type="entry name" value="TPR"/>
    <property type="match status" value="8"/>
</dbReference>
<name>A0ABR2JCM0_9EUKA</name>